<keyword evidence="1" id="KW-0472">Membrane</keyword>
<dbReference type="Proteomes" id="UP000765509">
    <property type="component" value="Unassembled WGS sequence"/>
</dbReference>
<keyword evidence="3" id="KW-1185">Reference proteome</keyword>
<gene>
    <name evidence="2" type="ORF">O181_113157</name>
</gene>
<dbReference type="AlphaFoldDB" id="A0A9Q3PV26"/>
<organism evidence="2 3">
    <name type="scientific">Austropuccinia psidii MF-1</name>
    <dbReference type="NCBI Taxonomy" id="1389203"/>
    <lineage>
        <taxon>Eukaryota</taxon>
        <taxon>Fungi</taxon>
        <taxon>Dikarya</taxon>
        <taxon>Basidiomycota</taxon>
        <taxon>Pucciniomycotina</taxon>
        <taxon>Pucciniomycetes</taxon>
        <taxon>Pucciniales</taxon>
        <taxon>Sphaerophragmiaceae</taxon>
        <taxon>Austropuccinia</taxon>
    </lineage>
</organism>
<keyword evidence="1" id="KW-0812">Transmembrane</keyword>
<protein>
    <submittedName>
        <fullName evidence="2">Uncharacterized protein</fullName>
    </submittedName>
</protein>
<feature type="transmembrane region" description="Helical" evidence="1">
    <location>
        <begin position="105"/>
        <end position="123"/>
    </location>
</feature>
<keyword evidence="1" id="KW-1133">Transmembrane helix</keyword>
<evidence type="ECO:0000313" key="2">
    <source>
        <dbReference type="EMBL" id="MBW0573442.1"/>
    </source>
</evidence>
<accession>A0A9Q3PV26</accession>
<reference evidence="2" key="1">
    <citation type="submission" date="2021-03" db="EMBL/GenBank/DDBJ databases">
        <title>Draft genome sequence of rust myrtle Austropuccinia psidii MF-1, a brazilian biotype.</title>
        <authorList>
            <person name="Quecine M.C."/>
            <person name="Pachon D.M.R."/>
            <person name="Bonatelli M.L."/>
            <person name="Correr F.H."/>
            <person name="Franceschini L.M."/>
            <person name="Leite T.F."/>
            <person name="Margarido G.R.A."/>
            <person name="Almeida C.A."/>
            <person name="Ferrarezi J.A."/>
            <person name="Labate C.A."/>
        </authorList>
    </citation>
    <scope>NUCLEOTIDE SEQUENCE</scope>
    <source>
        <strain evidence="2">MF-1</strain>
    </source>
</reference>
<name>A0A9Q3PV26_9BASI</name>
<dbReference type="EMBL" id="AVOT02092089">
    <property type="protein sequence ID" value="MBW0573442.1"/>
    <property type="molecule type" value="Genomic_DNA"/>
</dbReference>
<evidence type="ECO:0000313" key="3">
    <source>
        <dbReference type="Proteomes" id="UP000765509"/>
    </source>
</evidence>
<evidence type="ECO:0000256" key="1">
    <source>
        <dbReference type="SAM" id="Phobius"/>
    </source>
</evidence>
<sequence length="134" mass="15132">MTSPSAPSSPPALAGFSLTPTDLLNTEMVPDAAQTFYAFIEGQYDPHLFVPDPIGYFLKDHPSSFITSKKRRVHWVSKKSLPCTIPFVLADWIDKKLLPTACVKLALPLPIYYLLISYFYIAFEIIHQSLLAWQ</sequence>
<proteinExistence type="predicted"/>
<comment type="caution">
    <text evidence="2">The sequence shown here is derived from an EMBL/GenBank/DDBJ whole genome shotgun (WGS) entry which is preliminary data.</text>
</comment>